<sequence length="211" mass="23785">MVSQVIGRDSKKNLCIRVSQAIVTVQVESFVLVSQVIGHLIPRRICIRVSQAIVRDSKKNLYQSFSSYRQRRFQVESLHQSFIKLSIAIPSGKLPQEVLKLSVLIPKNHASEFLKVVDSKKNRCIKFSVIDSRFRRIAASSSSPVIGRDSGRIAASSFQVIGRDSRKNPLRFSSYRSRFRRIAASEGSQVFCRGRRISTSEFLNLSVAIPS</sequence>
<protein>
    <submittedName>
        <fullName evidence="1">Uncharacterized protein</fullName>
    </submittedName>
</protein>
<organism evidence="1 2">
    <name type="scientific">Araneus ventricosus</name>
    <name type="common">Orbweaver spider</name>
    <name type="synonym">Epeira ventricosa</name>
    <dbReference type="NCBI Taxonomy" id="182803"/>
    <lineage>
        <taxon>Eukaryota</taxon>
        <taxon>Metazoa</taxon>
        <taxon>Ecdysozoa</taxon>
        <taxon>Arthropoda</taxon>
        <taxon>Chelicerata</taxon>
        <taxon>Arachnida</taxon>
        <taxon>Araneae</taxon>
        <taxon>Araneomorphae</taxon>
        <taxon>Entelegynae</taxon>
        <taxon>Araneoidea</taxon>
        <taxon>Araneidae</taxon>
        <taxon>Araneus</taxon>
    </lineage>
</organism>
<name>A0A4Y2SB10_ARAVE</name>
<dbReference type="AlphaFoldDB" id="A0A4Y2SB10"/>
<comment type="caution">
    <text evidence="1">The sequence shown here is derived from an EMBL/GenBank/DDBJ whole genome shotgun (WGS) entry which is preliminary data.</text>
</comment>
<gene>
    <name evidence="1" type="ORF">AVEN_94242_1</name>
</gene>
<reference evidence="1 2" key="1">
    <citation type="journal article" date="2019" name="Sci. Rep.">
        <title>Orb-weaving spider Araneus ventricosus genome elucidates the spidroin gene catalogue.</title>
        <authorList>
            <person name="Kono N."/>
            <person name="Nakamura H."/>
            <person name="Ohtoshi R."/>
            <person name="Moran D.A.P."/>
            <person name="Shinohara A."/>
            <person name="Yoshida Y."/>
            <person name="Fujiwara M."/>
            <person name="Mori M."/>
            <person name="Tomita M."/>
            <person name="Arakawa K."/>
        </authorList>
    </citation>
    <scope>NUCLEOTIDE SEQUENCE [LARGE SCALE GENOMIC DNA]</scope>
</reference>
<keyword evidence="2" id="KW-1185">Reference proteome</keyword>
<dbReference type="EMBL" id="BGPR01020370">
    <property type="protein sequence ID" value="GBN84489.1"/>
    <property type="molecule type" value="Genomic_DNA"/>
</dbReference>
<proteinExistence type="predicted"/>
<accession>A0A4Y2SB10</accession>
<evidence type="ECO:0000313" key="2">
    <source>
        <dbReference type="Proteomes" id="UP000499080"/>
    </source>
</evidence>
<dbReference type="Proteomes" id="UP000499080">
    <property type="component" value="Unassembled WGS sequence"/>
</dbReference>
<evidence type="ECO:0000313" key="1">
    <source>
        <dbReference type="EMBL" id="GBN84489.1"/>
    </source>
</evidence>